<dbReference type="InterPro" id="IPR009057">
    <property type="entry name" value="Homeodomain-like_sf"/>
</dbReference>
<dbReference type="InterPro" id="IPR018060">
    <property type="entry name" value="HTH_AraC"/>
</dbReference>
<comment type="subcellular location">
    <subcellularLocation>
        <location evidence="1">Cytoplasm</location>
    </subcellularLocation>
</comment>
<keyword evidence="3" id="KW-0963">Cytoplasm</keyword>
<feature type="modified residue" description="4-aspartylphosphate" evidence="10">
    <location>
        <position position="55"/>
    </location>
</feature>
<dbReference type="SMART" id="SM00342">
    <property type="entry name" value="HTH_ARAC"/>
    <property type="match status" value="1"/>
</dbReference>
<evidence type="ECO:0000256" key="10">
    <source>
        <dbReference type="PROSITE-ProRule" id="PRU00169"/>
    </source>
</evidence>
<accession>D9SMP1</accession>
<dbReference type="eggNOG" id="COG2207">
    <property type="taxonomic scope" value="Bacteria"/>
</dbReference>
<evidence type="ECO:0000256" key="11">
    <source>
        <dbReference type="SAM" id="Coils"/>
    </source>
</evidence>
<dbReference type="Pfam" id="PF00072">
    <property type="entry name" value="Response_reg"/>
    <property type="match status" value="1"/>
</dbReference>
<dbReference type="InterPro" id="IPR018062">
    <property type="entry name" value="HTH_AraC-typ_CS"/>
</dbReference>
<evidence type="ECO:0000256" key="2">
    <source>
        <dbReference type="ARBA" id="ARBA00018672"/>
    </source>
</evidence>
<dbReference type="SUPFAM" id="SSF46689">
    <property type="entry name" value="Homeodomain-like"/>
    <property type="match status" value="2"/>
</dbReference>
<dbReference type="InterPro" id="IPR051552">
    <property type="entry name" value="HptR"/>
</dbReference>
<keyword evidence="8" id="KW-0804">Transcription</keyword>
<reference evidence="14 15" key="1">
    <citation type="submission" date="2010-08" db="EMBL/GenBank/DDBJ databases">
        <title>Complete sequence of Clostridium cellulovorans 743B.</title>
        <authorList>
            <consortium name="US DOE Joint Genome Institute"/>
            <person name="Lucas S."/>
            <person name="Copeland A."/>
            <person name="Lapidus A."/>
            <person name="Cheng J.-F."/>
            <person name="Bruce D."/>
            <person name="Goodwin L."/>
            <person name="Pitluck S."/>
            <person name="Chertkov O."/>
            <person name="Detter J.C."/>
            <person name="Han C."/>
            <person name="Tapia R."/>
            <person name="Land M."/>
            <person name="Hauser L."/>
            <person name="Chang Y.-J."/>
            <person name="Jeffries C."/>
            <person name="Kyrpides N."/>
            <person name="Ivanova N."/>
            <person name="Mikhailova N."/>
            <person name="Hemme C.L."/>
            <person name="Woyke T."/>
        </authorList>
    </citation>
    <scope>NUCLEOTIDE SEQUENCE [LARGE SCALE GENOMIC DNA]</scope>
    <source>
        <strain evidence="15">ATCC 35296 / DSM 3052 / OCM 3 / 743B</strain>
    </source>
</reference>
<evidence type="ECO:0000313" key="15">
    <source>
        <dbReference type="Proteomes" id="UP000002730"/>
    </source>
</evidence>
<dbReference type="Pfam" id="PF12833">
    <property type="entry name" value="HTH_18"/>
    <property type="match status" value="1"/>
</dbReference>
<dbReference type="PANTHER" id="PTHR42713:SF3">
    <property type="entry name" value="TRANSCRIPTIONAL REGULATORY PROTEIN HPTR"/>
    <property type="match status" value="1"/>
</dbReference>
<evidence type="ECO:0000256" key="9">
    <source>
        <dbReference type="ARBA" id="ARBA00024867"/>
    </source>
</evidence>
<dbReference type="STRING" id="573061.Clocel_0037"/>
<proteinExistence type="predicted"/>
<dbReference type="PROSITE" id="PS01124">
    <property type="entry name" value="HTH_ARAC_FAMILY_2"/>
    <property type="match status" value="1"/>
</dbReference>
<evidence type="ECO:0000256" key="7">
    <source>
        <dbReference type="ARBA" id="ARBA00023125"/>
    </source>
</evidence>
<dbReference type="OrthoDB" id="9794370at2"/>
<keyword evidence="5" id="KW-0902">Two-component regulatory system</keyword>
<dbReference type="PROSITE" id="PS50110">
    <property type="entry name" value="RESPONSE_REGULATORY"/>
    <property type="match status" value="1"/>
</dbReference>
<dbReference type="PANTHER" id="PTHR42713">
    <property type="entry name" value="HISTIDINE KINASE-RELATED"/>
    <property type="match status" value="1"/>
</dbReference>
<dbReference type="SMART" id="SM00448">
    <property type="entry name" value="REC"/>
    <property type="match status" value="1"/>
</dbReference>
<evidence type="ECO:0000256" key="4">
    <source>
        <dbReference type="ARBA" id="ARBA00022553"/>
    </source>
</evidence>
<organism evidence="14 15">
    <name type="scientific">Clostridium cellulovorans (strain ATCC 35296 / DSM 3052 / OCM 3 / 743B)</name>
    <dbReference type="NCBI Taxonomy" id="573061"/>
    <lineage>
        <taxon>Bacteria</taxon>
        <taxon>Bacillati</taxon>
        <taxon>Bacillota</taxon>
        <taxon>Clostridia</taxon>
        <taxon>Eubacteriales</taxon>
        <taxon>Clostridiaceae</taxon>
        <taxon>Clostridium</taxon>
    </lineage>
</organism>
<dbReference type="KEGG" id="ccb:Clocel_0037"/>
<gene>
    <name evidence="14" type="ordered locus">Clocel_0037</name>
</gene>
<evidence type="ECO:0000256" key="3">
    <source>
        <dbReference type="ARBA" id="ARBA00022490"/>
    </source>
</evidence>
<feature type="domain" description="Response regulatory" evidence="13">
    <location>
        <begin position="3"/>
        <end position="120"/>
    </location>
</feature>
<dbReference type="InterPro" id="IPR001789">
    <property type="entry name" value="Sig_transdc_resp-reg_receiver"/>
</dbReference>
<evidence type="ECO:0000259" key="12">
    <source>
        <dbReference type="PROSITE" id="PS01124"/>
    </source>
</evidence>
<keyword evidence="7" id="KW-0238">DNA-binding</keyword>
<comment type="function">
    <text evidence="9">May play the central regulatory role in sporulation. It may be an element of the effector pathway responsible for the activation of sporulation genes in response to nutritional stress. Spo0A may act in concert with spo0H (a sigma factor) to control the expression of some genes that are critical to the sporulation process.</text>
</comment>
<dbReference type="GO" id="GO:0005737">
    <property type="term" value="C:cytoplasm"/>
    <property type="evidence" value="ECO:0007669"/>
    <property type="project" value="UniProtKB-SubCell"/>
</dbReference>
<evidence type="ECO:0000256" key="5">
    <source>
        <dbReference type="ARBA" id="ARBA00023012"/>
    </source>
</evidence>
<dbReference type="GO" id="GO:0003700">
    <property type="term" value="F:DNA-binding transcription factor activity"/>
    <property type="evidence" value="ECO:0007669"/>
    <property type="project" value="InterPro"/>
</dbReference>
<dbReference type="Gene3D" id="3.40.50.2300">
    <property type="match status" value="1"/>
</dbReference>
<feature type="coiled-coil region" evidence="11">
    <location>
        <begin position="109"/>
        <end position="143"/>
    </location>
</feature>
<dbReference type="RefSeq" id="WP_010073064.1">
    <property type="nucleotide sequence ID" value="NC_014393.1"/>
</dbReference>
<evidence type="ECO:0000256" key="8">
    <source>
        <dbReference type="ARBA" id="ARBA00023163"/>
    </source>
</evidence>
<dbReference type="SUPFAM" id="SSF52172">
    <property type="entry name" value="CheY-like"/>
    <property type="match status" value="1"/>
</dbReference>
<dbReference type="Proteomes" id="UP000002730">
    <property type="component" value="Chromosome"/>
</dbReference>
<feature type="domain" description="HTH araC/xylS-type" evidence="12">
    <location>
        <begin position="409"/>
        <end position="507"/>
    </location>
</feature>
<evidence type="ECO:0000313" key="14">
    <source>
        <dbReference type="EMBL" id="ADL49826.1"/>
    </source>
</evidence>
<dbReference type="PROSITE" id="PS00041">
    <property type="entry name" value="HTH_ARAC_FAMILY_1"/>
    <property type="match status" value="1"/>
</dbReference>
<evidence type="ECO:0000256" key="6">
    <source>
        <dbReference type="ARBA" id="ARBA00023015"/>
    </source>
</evidence>
<dbReference type="GO" id="GO:0043565">
    <property type="term" value="F:sequence-specific DNA binding"/>
    <property type="evidence" value="ECO:0007669"/>
    <property type="project" value="InterPro"/>
</dbReference>
<dbReference type="eggNOG" id="COG4753">
    <property type="taxonomic scope" value="Bacteria"/>
</dbReference>
<protein>
    <recommendedName>
        <fullName evidence="2">Stage 0 sporulation protein A homolog</fullName>
    </recommendedName>
</protein>
<keyword evidence="11" id="KW-0175">Coiled coil</keyword>
<dbReference type="AlphaFoldDB" id="D9SMP1"/>
<evidence type="ECO:0000256" key="1">
    <source>
        <dbReference type="ARBA" id="ARBA00004496"/>
    </source>
</evidence>
<dbReference type="GO" id="GO:0000160">
    <property type="term" value="P:phosphorelay signal transduction system"/>
    <property type="evidence" value="ECO:0007669"/>
    <property type="project" value="UniProtKB-KW"/>
</dbReference>
<keyword evidence="6" id="KW-0805">Transcription regulation</keyword>
<sequence length="513" mass="59128">MLNVLIVDDEPIVREGLKIIIDWNKYGYTVCGEGLDGKDGFEKILTLKPDLVLVDINMPGMNGIEMIKAAKEQGALSKFIVLTGYSQFEYAQNAIKLGVKSYLLKPIDEDELIENLKGLYLEIEQEKNKNKYLNLTKKHLRNELLRKIVTGSYLQDDLIEYREISGQKSDAERFVVSIIDTCVGDETTKPIKIEERIEECLKDKMDIGLCRVEGKYVITFVDKSDASIKMLLSSIYNQLVGNKNVSAFIAIGESVEVVEDISKSYKSAKEIIENKFIYDDEKIVKYGSTNQGDKDITFGKDDIQALYTSIEIGDMDKLTNTIKLLEKSLINSNLSTEKMKGLLIKYFLEIKSQLVASFPEYKDKFPKDDDIINGIYSYANLKTLLQYIKEEFMSMSEVIENNCSDNIMKRIVNYIDRNYYKDIKLEMLAEIFNYNSAYLGKMFKNHTNESFNSYLDKIRIENAKKLLTNDSLKVYQVSEKVGYKNIDYFYSKFKRYVGMSPKEYKKLNKCENL</sequence>
<dbReference type="Gene3D" id="1.10.10.60">
    <property type="entry name" value="Homeodomain-like"/>
    <property type="match status" value="2"/>
</dbReference>
<dbReference type="InterPro" id="IPR011006">
    <property type="entry name" value="CheY-like_superfamily"/>
</dbReference>
<dbReference type="InterPro" id="IPR020449">
    <property type="entry name" value="Tscrpt_reg_AraC-type_HTH"/>
</dbReference>
<dbReference type="CDD" id="cd17536">
    <property type="entry name" value="REC_YesN-like"/>
    <property type="match status" value="1"/>
</dbReference>
<dbReference type="PRINTS" id="PR00032">
    <property type="entry name" value="HTHARAC"/>
</dbReference>
<keyword evidence="4 10" id="KW-0597">Phosphoprotein</keyword>
<name>D9SMP1_CLOC7</name>
<dbReference type="HOGENOM" id="CLU_000445_5_0_9"/>
<evidence type="ECO:0000259" key="13">
    <source>
        <dbReference type="PROSITE" id="PS50110"/>
    </source>
</evidence>
<keyword evidence="15" id="KW-1185">Reference proteome</keyword>
<dbReference type="EMBL" id="CP002160">
    <property type="protein sequence ID" value="ADL49826.1"/>
    <property type="molecule type" value="Genomic_DNA"/>
</dbReference>